<name>A0ABD3ENZ3_9LAMI</name>
<evidence type="ECO:0000313" key="2">
    <source>
        <dbReference type="Proteomes" id="UP001632038"/>
    </source>
</evidence>
<evidence type="ECO:0000313" key="1">
    <source>
        <dbReference type="EMBL" id="KAL3654814.1"/>
    </source>
</evidence>
<dbReference type="AlphaFoldDB" id="A0ABD3ENZ3"/>
<proteinExistence type="predicted"/>
<accession>A0ABD3ENZ3</accession>
<reference evidence="2" key="1">
    <citation type="journal article" date="2024" name="IScience">
        <title>Strigolactones Initiate the Formation of Haustorium-like Structures in Castilleja.</title>
        <authorList>
            <person name="Buerger M."/>
            <person name="Peterson D."/>
            <person name="Chory J."/>
        </authorList>
    </citation>
    <scope>NUCLEOTIDE SEQUENCE [LARGE SCALE GENOMIC DNA]</scope>
</reference>
<comment type="caution">
    <text evidence="1">The sequence shown here is derived from an EMBL/GenBank/DDBJ whole genome shotgun (WGS) entry which is preliminary data.</text>
</comment>
<dbReference type="PRINTS" id="PR02054">
    <property type="entry name" value="FAM175PLANT"/>
</dbReference>
<dbReference type="Proteomes" id="UP001632038">
    <property type="component" value="Unassembled WGS sequence"/>
</dbReference>
<sequence>MDDHPIDKIQISGAALASLLERSSAAAGDIHDYLFGHATVSTSTTLSDHSTTTSAASLLVATITSFLSVP</sequence>
<keyword evidence="2" id="KW-1185">Reference proteome</keyword>
<dbReference type="EMBL" id="JAVIJP010000002">
    <property type="protein sequence ID" value="KAL3654814.1"/>
    <property type="molecule type" value="Genomic_DNA"/>
</dbReference>
<protein>
    <submittedName>
        <fullName evidence="1">Uncharacterized protein</fullName>
    </submittedName>
</protein>
<dbReference type="InterPro" id="IPR023241">
    <property type="entry name" value="FAM175_plant"/>
</dbReference>
<organism evidence="1 2">
    <name type="scientific">Castilleja foliolosa</name>
    <dbReference type="NCBI Taxonomy" id="1961234"/>
    <lineage>
        <taxon>Eukaryota</taxon>
        <taxon>Viridiplantae</taxon>
        <taxon>Streptophyta</taxon>
        <taxon>Embryophyta</taxon>
        <taxon>Tracheophyta</taxon>
        <taxon>Spermatophyta</taxon>
        <taxon>Magnoliopsida</taxon>
        <taxon>eudicotyledons</taxon>
        <taxon>Gunneridae</taxon>
        <taxon>Pentapetalae</taxon>
        <taxon>asterids</taxon>
        <taxon>lamiids</taxon>
        <taxon>Lamiales</taxon>
        <taxon>Orobanchaceae</taxon>
        <taxon>Pedicularideae</taxon>
        <taxon>Castillejinae</taxon>
        <taxon>Castilleja</taxon>
    </lineage>
</organism>
<gene>
    <name evidence="1" type="ORF">CASFOL_000600</name>
</gene>